<feature type="compositionally biased region" description="Basic residues" evidence="6">
    <location>
        <begin position="65"/>
        <end position="80"/>
    </location>
</feature>
<dbReference type="PANTHER" id="PTHR14409:SF0">
    <property type="entry name" value="PROTEIN MANBAL"/>
    <property type="match status" value="1"/>
</dbReference>
<dbReference type="AlphaFoldDB" id="A0A5E4NFC0"/>
<reference evidence="8 9" key="1">
    <citation type="submission" date="2019-08" db="EMBL/GenBank/DDBJ databases">
        <authorList>
            <person name="Alioto T."/>
            <person name="Alioto T."/>
            <person name="Gomez Garrido J."/>
        </authorList>
    </citation>
    <scope>NUCLEOTIDE SEQUENCE [LARGE SCALE GENOMIC DNA]</scope>
</reference>
<dbReference type="GO" id="GO:0016020">
    <property type="term" value="C:membrane"/>
    <property type="evidence" value="ECO:0007669"/>
    <property type="project" value="UniProtKB-SubCell"/>
</dbReference>
<proteinExistence type="inferred from homology"/>
<feature type="transmembrane region" description="Helical" evidence="7">
    <location>
        <begin position="17"/>
        <end position="36"/>
    </location>
</feature>
<evidence type="ECO:0000256" key="2">
    <source>
        <dbReference type="ARBA" id="ARBA00006839"/>
    </source>
</evidence>
<feature type="region of interest" description="Disordered" evidence="6">
    <location>
        <begin position="39"/>
        <end position="80"/>
    </location>
</feature>
<dbReference type="PANTHER" id="PTHR14409">
    <property type="entry name" value="MANNOSIDASE, BETA A, LYSOSOMAL-LIKE, MANBAL PROTEIN"/>
    <property type="match status" value="1"/>
</dbReference>
<dbReference type="Pfam" id="PF06783">
    <property type="entry name" value="UPF0239"/>
    <property type="match status" value="1"/>
</dbReference>
<accession>A0A5E4NFC0</accession>
<gene>
    <name evidence="8" type="ORF">CINCED_3A019571</name>
</gene>
<name>A0A5E4NFC0_9HEMI</name>
<dbReference type="Proteomes" id="UP000325440">
    <property type="component" value="Unassembled WGS sequence"/>
</dbReference>
<protein>
    <recommendedName>
        <fullName evidence="10">Protein anon-73B1</fullName>
    </recommendedName>
</protein>
<evidence type="ECO:0000313" key="9">
    <source>
        <dbReference type="Proteomes" id="UP000325440"/>
    </source>
</evidence>
<evidence type="ECO:0000256" key="1">
    <source>
        <dbReference type="ARBA" id="ARBA00004167"/>
    </source>
</evidence>
<dbReference type="OrthoDB" id="10040809at2759"/>
<evidence type="ECO:0000256" key="5">
    <source>
        <dbReference type="ARBA" id="ARBA00023136"/>
    </source>
</evidence>
<evidence type="ECO:0000256" key="7">
    <source>
        <dbReference type="SAM" id="Phobius"/>
    </source>
</evidence>
<keyword evidence="5 7" id="KW-0472">Membrane</keyword>
<dbReference type="InterPro" id="IPR009621">
    <property type="entry name" value="UPF0239"/>
</dbReference>
<evidence type="ECO:0000256" key="6">
    <source>
        <dbReference type="SAM" id="MobiDB-lite"/>
    </source>
</evidence>
<evidence type="ECO:0000313" key="8">
    <source>
        <dbReference type="EMBL" id="VVC41230.1"/>
    </source>
</evidence>
<evidence type="ECO:0008006" key="10">
    <source>
        <dbReference type="Google" id="ProtNLM"/>
    </source>
</evidence>
<organism evidence="8 9">
    <name type="scientific">Cinara cedri</name>
    <dbReference type="NCBI Taxonomy" id="506608"/>
    <lineage>
        <taxon>Eukaryota</taxon>
        <taxon>Metazoa</taxon>
        <taxon>Ecdysozoa</taxon>
        <taxon>Arthropoda</taxon>
        <taxon>Hexapoda</taxon>
        <taxon>Insecta</taxon>
        <taxon>Pterygota</taxon>
        <taxon>Neoptera</taxon>
        <taxon>Paraneoptera</taxon>
        <taxon>Hemiptera</taxon>
        <taxon>Sternorrhyncha</taxon>
        <taxon>Aphidomorpha</taxon>
        <taxon>Aphidoidea</taxon>
        <taxon>Aphididae</taxon>
        <taxon>Lachninae</taxon>
        <taxon>Cinara</taxon>
    </lineage>
</organism>
<dbReference type="EMBL" id="CABPRJ010001914">
    <property type="protein sequence ID" value="VVC41230.1"/>
    <property type="molecule type" value="Genomic_DNA"/>
</dbReference>
<evidence type="ECO:0000256" key="3">
    <source>
        <dbReference type="ARBA" id="ARBA00022692"/>
    </source>
</evidence>
<keyword evidence="9" id="KW-1185">Reference proteome</keyword>
<sequence length="80" mass="9373">MFEMEDSDEIFDVVIRYGLYIVAVFQLVCITTIFLLTDQSNDSKDNCDGSEYDSDGSTFASPRRPYSHHRSRKQDKKKRR</sequence>
<comment type="subcellular location">
    <subcellularLocation>
        <location evidence="1">Membrane</location>
        <topology evidence="1">Single-pass membrane protein</topology>
    </subcellularLocation>
</comment>
<evidence type="ECO:0000256" key="4">
    <source>
        <dbReference type="ARBA" id="ARBA00022989"/>
    </source>
</evidence>
<keyword evidence="4 7" id="KW-1133">Transmembrane helix</keyword>
<comment type="similarity">
    <text evidence="2">Belongs to the UPF0239 family.</text>
</comment>
<keyword evidence="3 7" id="KW-0812">Transmembrane</keyword>